<sequence length="168" mass="19483">MAEKITGYTSEMCQQAMIDELKELFRDMKFTGQEGEKQLKIFKQFIPSPTDDDDDVDTNRSNFPCIIVSRTSGEVVNEKDPQLVLLQLIICCYDPKTDRQGYEDTGNIIEAIMQHFKRKPVFGEAFKVGYPRKWDLSDDDMDFYYWGIVNLICETPNTLKNEEVEALI</sequence>
<protein>
    <submittedName>
        <fullName evidence="1">Uncharacterized protein</fullName>
    </submittedName>
</protein>
<dbReference type="Proteomes" id="UP000251144">
    <property type="component" value="Unassembled WGS sequence"/>
</dbReference>
<dbReference type="AlphaFoldDB" id="A0A329TTZ8"/>
<name>A0A329TTZ8_9FIRM</name>
<reference evidence="1 2" key="1">
    <citation type="submission" date="2018-02" db="EMBL/GenBank/DDBJ databases">
        <title>Complete genome sequencing of Faecalibacterium prausnitzii strains isolated from the human gut.</title>
        <authorList>
            <person name="Fitzgerald B.C."/>
            <person name="Shkoporov A.N."/>
            <person name="Ross P.R."/>
            <person name="Hill C."/>
        </authorList>
    </citation>
    <scope>NUCLEOTIDE SEQUENCE [LARGE SCALE GENOMIC DNA]</scope>
    <source>
        <strain evidence="1 2">APC942/32-1</strain>
    </source>
</reference>
<gene>
    <name evidence="1" type="ORF">C4N26_10085</name>
</gene>
<dbReference type="EMBL" id="PRLB01000010">
    <property type="protein sequence ID" value="RAW53507.1"/>
    <property type="molecule type" value="Genomic_DNA"/>
</dbReference>
<comment type="caution">
    <text evidence="1">The sequence shown here is derived from an EMBL/GenBank/DDBJ whole genome shotgun (WGS) entry which is preliminary data.</text>
</comment>
<evidence type="ECO:0000313" key="2">
    <source>
        <dbReference type="Proteomes" id="UP000251144"/>
    </source>
</evidence>
<dbReference type="OrthoDB" id="9802878at2"/>
<organism evidence="1 2">
    <name type="scientific">Faecalibacterium prausnitzii</name>
    <dbReference type="NCBI Taxonomy" id="853"/>
    <lineage>
        <taxon>Bacteria</taxon>
        <taxon>Bacillati</taxon>
        <taxon>Bacillota</taxon>
        <taxon>Clostridia</taxon>
        <taxon>Eubacteriales</taxon>
        <taxon>Oscillospiraceae</taxon>
        <taxon>Faecalibacterium</taxon>
    </lineage>
</organism>
<evidence type="ECO:0000313" key="1">
    <source>
        <dbReference type="EMBL" id="RAW53507.1"/>
    </source>
</evidence>
<proteinExistence type="predicted"/>
<accession>A0A329TTZ8</accession>
<dbReference type="RefSeq" id="WP_158401303.1">
    <property type="nucleotide sequence ID" value="NZ_PRLB01000010.1"/>
</dbReference>